<feature type="region of interest" description="Disordered" evidence="8">
    <location>
        <begin position="1"/>
        <end position="20"/>
    </location>
</feature>
<dbReference type="EMBL" id="KZ992772">
    <property type="protein sequence ID" value="RKP07068.1"/>
    <property type="molecule type" value="Genomic_DNA"/>
</dbReference>
<sequence length="130" mass="14514">MTSVRPPITSHVLDTGRGRPAKGVPVTLEYADAAAASSTSGAKKNDIVWSLLGRSETNEDGRCPQLMSAEHQLKPGLYRVTFNTKAYYTKHGEQCFYPYVQVVFELTQPEDHYHIPLLLSPYSYSTYRGS</sequence>
<comment type="subunit">
    <text evidence="4 7">Homotetramer.</text>
</comment>
<comment type="similarity">
    <text evidence="3 7">Belongs to the transthyretin family. 5-hydroxyisourate hydrolase subfamily.</text>
</comment>
<dbReference type="InterPro" id="IPR036817">
    <property type="entry name" value="Transthyretin/HIU_hydrolase_sf"/>
</dbReference>
<dbReference type="PANTHER" id="PTHR10395">
    <property type="entry name" value="URICASE AND TRANSTHYRETIN-RELATED"/>
    <property type="match status" value="1"/>
</dbReference>
<evidence type="ECO:0000256" key="1">
    <source>
        <dbReference type="ARBA" id="ARBA00001043"/>
    </source>
</evidence>
<accession>A0A4P9XME0</accession>
<reference evidence="12" key="1">
    <citation type="journal article" date="2018" name="Nat. Microbiol.">
        <title>Leveraging single-cell genomics to expand the fungal tree of life.</title>
        <authorList>
            <person name="Ahrendt S.R."/>
            <person name="Quandt C.A."/>
            <person name="Ciobanu D."/>
            <person name="Clum A."/>
            <person name="Salamov A."/>
            <person name="Andreopoulos B."/>
            <person name="Cheng J.F."/>
            <person name="Woyke T."/>
            <person name="Pelin A."/>
            <person name="Henrissat B."/>
            <person name="Reynolds N.K."/>
            <person name="Benny G.L."/>
            <person name="Smith M.E."/>
            <person name="James T.Y."/>
            <person name="Grigoriev I.V."/>
        </authorList>
    </citation>
    <scope>NUCLEOTIDE SEQUENCE [LARGE SCALE GENOMIC DNA]</scope>
    <source>
        <strain evidence="12">RSA 1356</strain>
    </source>
</reference>
<dbReference type="NCBIfam" id="TIGR02962">
    <property type="entry name" value="hdxy_isourate"/>
    <property type="match status" value="1"/>
</dbReference>
<keyword evidence="12" id="KW-1185">Reference proteome</keyword>
<evidence type="ECO:0000313" key="12">
    <source>
        <dbReference type="Proteomes" id="UP000271241"/>
    </source>
</evidence>
<protein>
    <recommendedName>
        <fullName evidence="7">5-hydroxyisourate hydrolase</fullName>
        <shortName evidence="7">HIU hydrolase</shortName>
        <shortName evidence="7">HIUHase</shortName>
        <ecNumber evidence="7">3.5.2.17</ecNumber>
    </recommendedName>
</protein>
<evidence type="ECO:0000256" key="6">
    <source>
        <dbReference type="ARBA" id="ARBA00022801"/>
    </source>
</evidence>
<feature type="domain" description="Transthyretin/hydroxyisourate hydrolase" evidence="9">
    <location>
        <begin position="3"/>
        <end position="129"/>
    </location>
</feature>
<dbReference type="Proteomes" id="UP000271241">
    <property type="component" value="Unassembled WGS sequence"/>
</dbReference>
<dbReference type="InterPro" id="IPR023416">
    <property type="entry name" value="Transthyretin/HIU_hydrolase_d"/>
</dbReference>
<reference evidence="11" key="2">
    <citation type="submission" date="2018-07" db="EMBL/GenBank/DDBJ databases">
        <title>Leveraging single-cell genomics to expand the Fungal Tree of Life.</title>
        <authorList>
            <consortium name="DOE Joint Genome Institute"/>
            <person name="Ahrendt S.R."/>
            <person name="Quandt C.A."/>
            <person name="Ciobanu D."/>
            <person name="Clum A."/>
            <person name="Salamov A."/>
            <person name="Andreopoulos B."/>
            <person name="Cheng J.-F."/>
            <person name="Woyke T."/>
            <person name="Pelin A."/>
            <person name="Henrissat B."/>
            <person name="Reynolds N."/>
            <person name="Benny G.L."/>
            <person name="Smith M.E."/>
            <person name="James T.Y."/>
            <person name="Grigoriev I.V."/>
        </authorList>
    </citation>
    <scope>NUCLEOTIDE SEQUENCE</scope>
    <source>
        <strain evidence="11">RSA 1356</strain>
    </source>
</reference>
<dbReference type="EMBL" id="KZ992847">
    <property type="protein sequence ID" value="RKP06628.1"/>
    <property type="molecule type" value="Genomic_DNA"/>
</dbReference>
<dbReference type="PANTHER" id="PTHR10395:SF7">
    <property type="entry name" value="5-HYDROXYISOURATE HYDROLASE"/>
    <property type="match status" value="1"/>
</dbReference>
<dbReference type="Pfam" id="PF00576">
    <property type="entry name" value="Transthyretin"/>
    <property type="match status" value="1"/>
</dbReference>
<dbReference type="EC" id="3.5.2.17" evidence="7"/>
<evidence type="ECO:0000256" key="7">
    <source>
        <dbReference type="RuleBase" id="RU361270"/>
    </source>
</evidence>
<dbReference type="STRING" id="78915.A0A4P9XME0"/>
<dbReference type="Gene3D" id="2.60.40.180">
    <property type="entry name" value="Transthyretin/hydroxyisourate hydrolase domain"/>
    <property type="match status" value="1"/>
</dbReference>
<organism evidence="11 12">
    <name type="scientific">Thamnocephalis sphaerospora</name>
    <dbReference type="NCBI Taxonomy" id="78915"/>
    <lineage>
        <taxon>Eukaryota</taxon>
        <taxon>Fungi</taxon>
        <taxon>Fungi incertae sedis</taxon>
        <taxon>Zoopagomycota</taxon>
        <taxon>Zoopagomycotina</taxon>
        <taxon>Zoopagomycetes</taxon>
        <taxon>Zoopagales</taxon>
        <taxon>Sigmoideomycetaceae</taxon>
        <taxon>Thamnocephalis</taxon>
    </lineage>
</organism>
<evidence type="ECO:0000256" key="8">
    <source>
        <dbReference type="SAM" id="MobiDB-lite"/>
    </source>
</evidence>
<keyword evidence="6 7" id="KW-0378">Hydrolase</keyword>
<dbReference type="OrthoDB" id="10265230at2759"/>
<proteinExistence type="inferred from homology"/>
<evidence type="ECO:0000256" key="4">
    <source>
        <dbReference type="ARBA" id="ARBA00011881"/>
    </source>
</evidence>
<evidence type="ECO:0000256" key="3">
    <source>
        <dbReference type="ARBA" id="ARBA00009850"/>
    </source>
</evidence>
<evidence type="ECO:0000313" key="10">
    <source>
        <dbReference type="EMBL" id="RKP06628.1"/>
    </source>
</evidence>
<dbReference type="CDD" id="cd05822">
    <property type="entry name" value="TLP_HIUase"/>
    <property type="match status" value="1"/>
</dbReference>
<dbReference type="GO" id="GO:0006144">
    <property type="term" value="P:purine nucleobase metabolic process"/>
    <property type="evidence" value="ECO:0007669"/>
    <property type="project" value="UniProtKB-KW"/>
</dbReference>
<gene>
    <name evidence="11" type="ORF">THASP1DRAFT_31120</name>
    <name evidence="10" type="ORF">THASP1DRAFT_31558</name>
</gene>
<dbReference type="PROSITE" id="PS00768">
    <property type="entry name" value="TRANSTHYRETIN_1"/>
    <property type="match status" value="1"/>
</dbReference>
<comment type="catalytic activity">
    <reaction evidence="1 7">
        <text>5-hydroxyisourate + H2O = 5-hydroxy-2-oxo-4-ureido-2,5-dihydro-1H-imidazole-5-carboxylate + H(+)</text>
        <dbReference type="Rhea" id="RHEA:23736"/>
        <dbReference type="ChEBI" id="CHEBI:15377"/>
        <dbReference type="ChEBI" id="CHEBI:15378"/>
        <dbReference type="ChEBI" id="CHEBI:18072"/>
        <dbReference type="ChEBI" id="CHEBI:58639"/>
        <dbReference type="EC" id="3.5.2.17"/>
    </reaction>
</comment>
<evidence type="ECO:0000256" key="5">
    <source>
        <dbReference type="ARBA" id="ARBA00022631"/>
    </source>
</evidence>
<dbReference type="InterPro" id="IPR023418">
    <property type="entry name" value="Thyroxine_BS"/>
</dbReference>
<name>A0A4P9XME0_9FUNG</name>
<evidence type="ECO:0000259" key="9">
    <source>
        <dbReference type="SMART" id="SM00095"/>
    </source>
</evidence>
<comment type="function">
    <text evidence="2">Catalyzes the hydrolysis of 5-hydroxyisourate (HIU) to 2-oxo-4-hydroxy-4-carboxy-5-ureidoimidazoline (OHCU).</text>
</comment>
<dbReference type="SMART" id="SM00095">
    <property type="entry name" value="TR_THY"/>
    <property type="match status" value="1"/>
</dbReference>
<dbReference type="PROSITE" id="PS00769">
    <property type="entry name" value="TRANSTHYRETIN_2"/>
    <property type="match status" value="1"/>
</dbReference>
<dbReference type="InterPro" id="IPR023419">
    <property type="entry name" value="Transthyretin_CS"/>
</dbReference>
<evidence type="ECO:0000256" key="2">
    <source>
        <dbReference type="ARBA" id="ARBA00002704"/>
    </source>
</evidence>
<dbReference type="AlphaFoldDB" id="A0A4P9XME0"/>
<dbReference type="SUPFAM" id="SSF49472">
    <property type="entry name" value="Transthyretin (synonym: prealbumin)"/>
    <property type="match status" value="1"/>
</dbReference>
<dbReference type="GO" id="GO:0033971">
    <property type="term" value="F:hydroxyisourate hydrolase activity"/>
    <property type="evidence" value="ECO:0007669"/>
    <property type="project" value="UniProtKB-EC"/>
</dbReference>
<evidence type="ECO:0000313" key="11">
    <source>
        <dbReference type="EMBL" id="RKP07068.1"/>
    </source>
</evidence>
<dbReference type="InterPro" id="IPR014306">
    <property type="entry name" value="Hydroxyisourate_hydrolase"/>
</dbReference>
<keyword evidence="5 7" id="KW-0659">Purine metabolism</keyword>